<sequence length="186" mass="21553">MKILSLFCHVDDFQEKLEKIRPKLYRVAFSWSHNAALADDLVQETLIKALKNGGQLRDLERLNGWLFSILANCWRDHFRQYREMEDIDELEDFHCVNESTPENDHSQSQIVIRVWAAVAKLPMGQRQVLTLVDLEEFSYIEVATILDIPIGTVMSRLCRARQALKTLLIELAPEHSAQVSHIRRAV</sequence>
<dbReference type="InterPro" id="IPR014284">
    <property type="entry name" value="RNA_pol_sigma-70_dom"/>
</dbReference>
<gene>
    <name evidence="8" type="primary">sigH_1</name>
    <name evidence="8" type="ORF">GALL_145590</name>
</gene>
<proteinExistence type="inferred from homology"/>
<dbReference type="InterPro" id="IPR036388">
    <property type="entry name" value="WH-like_DNA-bd_sf"/>
</dbReference>
<dbReference type="EMBL" id="MLJW01000067">
    <property type="protein sequence ID" value="OIR03287.1"/>
    <property type="molecule type" value="Genomic_DNA"/>
</dbReference>
<keyword evidence="5" id="KW-0804">Transcription</keyword>
<evidence type="ECO:0000256" key="5">
    <source>
        <dbReference type="ARBA" id="ARBA00023163"/>
    </source>
</evidence>
<dbReference type="CDD" id="cd06171">
    <property type="entry name" value="Sigma70_r4"/>
    <property type="match status" value="1"/>
</dbReference>
<evidence type="ECO:0000256" key="3">
    <source>
        <dbReference type="ARBA" id="ARBA00023082"/>
    </source>
</evidence>
<dbReference type="InterPro" id="IPR013249">
    <property type="entry name" value="RNA_pol_sigma70_r4_t2"/>
</dbReference>
<dbReference type="GO" id="GO:0003677">
    <property type="term" value="F:DNA binding"/>
    <property type="evidence" value="ECO:0007669"/>
    <property type="project" value="UniProtKB-KW"/>
</dbReference>
<feature type="domain" description="RNA polymerase sigma factor 70 region 4 type 2" evidence="7">
    <location>
        <begin position="114"/>
        <end position="164"/>
    </location>
</feature>
<keyword evidence="4" id="KW-0238">DNA-binding</keyword>
<dbReference type="InterPro" id="IPR039425">
    <property type="entry name" value="RNA_pol_sigma-70-like"/>
</dbReference>
<dbReference type="Pfam" id="PF08281">
    <property type="entry name" value="Sigma70_r4_2"/>
    <property type="match status" value="1"/>
</dbReference>
<name>A0A1J5S4S8_9ZZZZ</name>
<keyword evidence="2" id="KW-0805">Transcription regulation</keyword>
<dbReference type="Gene3D" id="1.10.10.10">
    <property type="entry name" value="Winged helix-like DNA-binding domain superfamily/Winged helix DNA-binding domain"/>
    <property type="match status" value="1"/>
</dbReference>
<dbReference type="GO" id="GO:0016987">
    <property type="term" value="F:sigma factor activity"/>
    <property type="evidence" value="ECO:0007669"/>
    <property type="project" value="UniProtKB-KW"/>
</dbReference>
<evidence type="ECO:0000259" key="7">
    <source>
        <dbReference type="Pfam" id="PF08281"/>
    </source>
</evidence>
<keyword evidence="3" id="KW-0731">Sigma factor</keyword>
<comment type="similarity">
    <text evidence="1">Belongs to the sigma-70 factor family. ECF subfamily.</text>
</comment>
<comment type="caution">
    <text evidence="8">The sequence shown here is derived from an EMBL/GenBank/DDBJ whole genome shotgun (WGS) entry which is preliminary data.</text>
</comment>
<dbReference type="SUPFAM" id="SSF88659">
    <property type="entry name" value="Sigma3 and sigma4 domains of RNA polymerase sigma factors"/>
    <property type="match status" value="1"/>
</dbReference>
<organism evidence="8">
    <name type="scientific">mine drainage metagenome</name>
    <dbReference type="NCBI Taxonomy" id="410659"/>
    <lineage>
        <taxon>unclassified sequences</taxon>
        <taxon>metagenomes</taxon>
        <taxon>ecological metagenomes</taxon>
    </lineage>
</organism>
<protein>
    <submittedName>
        <fullName evidence="8">ECF RNA polymerase sigma factor SigH</fullName>
    </submittedName>
</protein>
<dbReference type="PANTHER" id="PTHR43133">
    <property type="entry name" value="RNA POLYMERASE ECF-TYPE SIGMA FACTO"/>
    <property type="match status" value="1"/>
</dbReference>
<dbReference type="Gene3D" id="1.10.1740.10">
    <property type="match status" value="1"/>
</dbReference>
<dbReference type="SUPFAM" id="SSF88946">
    <property type="entry name" value="Sigma2 domain of RNA polymerase sigma factors"/>
    <property type="match status" value="1"/>
</dbReference>
<dbReference type="InterPro" id="IPR013324">
    <property type="entry name" value="RNA_pol_sigma_r3/r4-like"/>
</dbReference>
<reference evidence="8" key="1">
    <citation type="submission" date="2016-10" db="EMBL/GenBank/DDBJ databases">
        <title>Sequence of Gallionella enrichment culture.</title>
        <authorList>
            <person name="Poehlein A."/>
            <person name="Muehling M."/>
            <person name="Daniel R."/>
        </authorList>
    </citation>
    <scope>NUCLEOTIDE SEQUENCE</scope>
</reference>
<dbReference type="InterPro" id="IPR013325">
    <property type="entry name" value="RNA_pol_sigma_r2"/>
</dbReference>
<evidence type="ECO:0000256" key="1">
    <source>
        <dbReference type="ARBA" id="ARBA00010641"/>
    </source>
</evidence>
<evidence type="ECO:0000256" key="2">
    <source>
        <dbReference type="ARBA" id="ARBA00023015"/>
    </source>
</evidence>
<dbReference type="AlphaFoldDB" id="A0A1J5S4S8"/>
<evidence type="ECO:0000256" key="4">
    <source>
        <dbReference type="ARBA" id="ARBA00023125"/>
    </source>
</evidence>
<dbReference type="Pfam" id="PF04542">
    <property type="entry name" value="Sigma70_r2"/>
    <property type="match status" value="1"/>
</dbReference>
<evidence type="ECO:0000259" key="6">
    <source>
        <dbReference type="Pfam" id="PF04542"/>
    </source>
</evidence>
<feature type="domain" description="RNA polymerase sigma-70 region 2" evidence="6">
    <location>
        <begin position="18"/>
        <end position="82"/>
    </location>
</feature>
<dbReference type="PANTHER" id="PTHR43133:SF8">
    <property type="entry name" value="RNA POLYMERASE SIGMA FACTOR HI_1459-RELATED"/>
    <property type="match status" value="1"/>
</dbReference>
<dbReference type="InterPro" id="IPR007627">
    <property type="entry name" value="RNA_pol_sigma70_r2"/>
</dbReference>
<evidence type="ECO:0000313" key="8">
    <source>
        <dbReference type="EMBL" id="OIR03287.1"/>
    </source>
</evidence>
<dbReference type="GO" id="GO:0006352">
    <property type="term" value="P:DNA-templated transcription initiation"/>
    <property type="evidence" value="ECO:0007669"/>
    <property type="project" value="InterPro"/>
</dbReference>
<accession>A0A1J5S4S8</accession>
<dbReference type="NCBIfam" id="TIGR02937">
    <property type="entry name" value="sigma70-ECF"/>
    <property type="match status" value="1"/>
</dbReference>